<gene>
    <name evidence="3" type="ORF">EF807_01135</name>
</gene>
<dbReference type="NCBIfam" id="TIGR04336">
    <property type="entry name" value="AmmeMemoSam_B"/>
    <property type="match status" value="1"/>
</dbReference>
<protein>
    <recommendedName>
        <fullName evidence="2">MEMO1 family protein EF807_01135</fullName>
    </recommendedName>
</protein>
<name>A0A520KYK2_9EURY</name>
<evidence type="ECO:0000313" key="4">
    <source>
        <dbReference type="Proteomes" id="UP000320766"/>
    </source>
</evidence>
<dbReference type="CDD" id="cd07361">
    <property type="entry name" value="MEMO_like"/>
    <property type="match status" value="1"/>
</dbReference>
<proteinExistence type="inferred from homology"/>
<comment type="caution">
    <text evidence="3">The sequence shown here is derived from an EMBL/GenBank/DDBJ whole genome shotgun (WGS) entry which is preliminary data.</text>
</comment>
<comment type="similarity">
    <text evidence="1 2">Belongs to the MEMO1 family.</text>
</comment>
<dbReference type="PANTHER" id="PTHR11060">
    <property type="entry name" value="PROTEIN MEMO1"/>
    <property type="match status" value="1"/>
</dbReference>
<dbReference type="NCBIfam" id="NF001987">
    <property type="entry name" value="PRK00782.1"/>
    <property type="match status" value="1"/>
</dbReference>
<sequence length="270" mass="30361">MRKAVVSGQFYPSNKTKLWEMVSRFVSTADEDLPDVDRIYGGVVPHAGYIYSGQTAARTYLALKKKRDIETFVIFGPNHTGLGSPVAVSSEEWQTPIGVVEPDLEIIERISPTIIDRDEVAHRREHSIEVQLPFLQYLFEEFKIVPICLGLQDQETIDEVVKSVLEAISDLKREVTFIASSDFSHYIPEETAHRKDRKMIEKIEEMDVSGMYRVLYEENISACGYGGIASVMEICKEMGAKEGRLLRYTTSAETSGDSSQVVGYASIIMC</sequence>
<dbReference type="PANTHER" id="PTHR11060:SF0">
    <property type="entry name" value="PROTEIN MEMO1"/>
    <property type="match status" value="1"/>
</dbReference>
<evidence type="ECO:0000313" key="3">
    <source>
        <dbReference type="EMBL" id="RZN73118.1"/>
    </source>
</evidence>
<dbReference type="AlphaFoldDB" id="A0A520KYK2"/>
<accession>A0A520KYK2</accession>
<dbReference type="Proteomes" id="UP000320766">
    <property type="component" value="Unassembled WGS sequence"/>
</dbReference>
<evidence type="ECO:0000256" key="1">
    <source>
        <dbReference type="ARBA" id="ARBA00006315"/>
    </source>
</evidence>
<reference evidence="3 4" key="1">
    <citation type="journal article" date="2019" name="Nat. Microbiol.">
        <title>Wide diversity of methane and short-chain alkane metabolisms in uncultured archaea.</title>
        <authorList>
            <person name="Borrel G."/>
            <person name="Adam P.S."/>
            <person name="McKay L.J."/>
            <person name="Chen L.X."/>
            <person name="Sierra-Garcia I.N."/>
            <person name="Sieber C.M."/>
            <person name="Letourneur Q."/>
            <person name="Ghozlane A."/>
            <person name="Andersen G.L."/>
            <person name="Li W.J."/>
            <person name="Hallam S.J."/>
            <person name="Muyzer G."/>
            <person name="de Oliveira V.M."/>
            <person name="Inskeep W.P."/>
            <person name="Banfield J.F."/>
            <person name="Gribaldo S."/>
        </authorList>
    </citation>
    <scope>NUCLEOTIDE SEQUENCE [LARGE SCALE GENOMIC DNA]</scope>
    <source>
        <strain evidence="3">NM1b</strain>
    </source>
</reference>
<dbReference type="EMBL" id="RXIL01000019">
    <property type="protein sequence ID" value="RZN73118.1"/>
    <property type="molecule type" value="Genomic_DNA"/>
</dbReference>
<dbReference type="HAMAP" id="MF_00055">
    <property type="entry name" value="MEMO1"/>
    <property type="match status" value="1"/>
</dbReference>
<organism evidence="3 4">
    <name type="scientific">Candidatus Methanolliviera hydrocarbonicum</name>
    <dbReference type="NCBI Taxonomy" id="2491085"/>
    <lineage>
        <taxon>Archaea</taxon>
        <taxon>Methanobacteriati</taxon>
        <taxon>Methanobacteriota</taxon>
        <taxon>Candidatus Methanoliparia</taxon>
        <taxon>Candidatus Methanoliparales</taxon>
        <taxon>Candidatus Methanollivieraceae</taxon>
        <taxon>Candidatus Methanolliviera</taxon>
    </lineage>
</organism>
<dbReference type="InterPro" id="IPR002737">
    <property type="entry name" value="MEMO1_fam"/>
</dbReference>
<dbReference type="Pfam" id="PF01875">
    <property type="entry name" value="Memo"/>
    <property type="match status" value="1"/>
</dbReference>
<evidence type="ECO:0000256" key="2">
    <source>
        <dbReference type="HAMAP-Rule" id="MF_00055"/>
    </source>
</evidence>
<dbReference type="Gene3D" id="3.40.830.10">
    <property type="entry name" value="LigB-like"/>
    <property type="match status" value="1"/>
</dbReference>